<evidence type="ECO:0000259" key="9">
    <source>
        <dbReference type="PROSITE" id="PS51012"/>
    </source>
</evidence>
<protein>
    <recommendedName>
        <fullName evidence="8">Transport permease protein</fullName>
    </recommendedName>
</protein>
<evidence type="ECO:0000256" key="2">
    <source>
        <dbReference type="ARBA" id="ARBA00007783"/>
    </source>
</evidence>
<gene>
    <name evidence="10" type="ORF">QFW80_15400</name>
</gene>
<dbReference type="RefSeq" id="WP_280602855.1">
    <property type="nucleotide sequence ID" value="NZ_JARXRN010000028.1"/>
</dbReference>
<comment type="caution">
    <text evidence="10">The sequence shown here is derived from an EMBL/GenBank/DDBJ whole genome shotgun (WGS) entry which is preliminary data.</text>
</comment>
<dbReference type="PRINTS" id="PR00164">
    <property type="entry name" value="ABC2TRNSPORT"/>
</dbReference>
<keyword evidence="6 8" id="KW-1133">Transmembrane helix</keyword>
<evidence type="ECO:0000256" key="6">
    <source>
        <dbReference type="ARBA" id="ARBA00022989"/>
    </source>
</evidence>
<keyword evidence="4 8" id="KW-1003">Cell membrane</keyword>
<feature type="transmembrane region" description="Helical" evidence="8">
    <location>
        <begin position="23"/>
        <end position="43"/>
    </location>
</feature>
<evidence type="ECO:0000256" key="7">
    <source>
        <dbReference type="ARBA" id="ARBA00023136"/>
    </source>
</evidence>
<dbReference type="InterPro" id="IPR013525">
    <property type="entry name" value="ABC2_TM"/>
</dbReference>
<evidence type="ECO:0000256" key="4">
    <source>
        <dbReference type="ARBA" id="ARBA00022475"/>
    </source>
</evidence>
<evidence type="ECO:0000256" key="8">
    <source>
        <dbReference type="RuleBase" id="RU361157"/>
    </source>
</evidence>
<accession>A0ABT6JPM1</accession>
<dbReference type="EMBL" id="JARXRN010000028">
    <property type="protein sequence ID" value="MDH5831906.1"/>
    <property type="molecule type" value="Genomic_DNA"/>
</dbReference>
<comment type="subcellular location">
    <subcellularLocation>
        <location evidence="8">Cell inner membrane</location>
        <topology evidence="8">Multi-pass membrane protein</topology>
    </subcellularLocation>
    <subcellularLocation>
        <location evidence="1">Cell membrane</location>
        <topology evidence="1">Multi-pass membrane protein</topology>
    </subcellularLocation>
</comment>
<dbReference type="Proteomes" id="UP001156831">
    <property type="component" value="Unassembled WGS sequence"/>
</dbReference>
<dbReference type="Pfam" id="PF12698">
    <property type="entry name" value="ABC2_membrane_3"/>
    <property type="match status" value="1"/>
</dbReference>
<evidence type="ECO:0000256" key="5">
    <source>
        <dbReference type="ARBA" id="ARBA00022692"/>
    </source>
</evidence>
<dbReference type="Gene3D" id="3.40.1710.10">
    <property type="entry name" value="abc type-2 transporter like domain"/>
    <property type="match status" value="1"/>
</dbReference>
<comment type="similarity">
    <text evidence="2 8">Belongs to the ABC-2 integral membrane protein family.</text>
</comment>
<keyword evidence="5 8" id="KW-0812">Transmembrane</keyword>
<dbReference type="InterPro" id="IPR051449">
    <property type="entry name" value="ABC-2_transporter_component"/>
</dbReference>
<reference evidence="10 11" key="1">
    <citation type="submission" date="2023-04" db="EMBL/GenBank/DDBJ databases">
        <title>Luteimonas sp. M1R5S18.</title>
        <authorList>
            <person name="Sun J.-Q."/>
        </authorList>
    </citation>
    <scope>NUCLEOTIDE SEQUENCE [LARGE SCALE GENOMIC DNA]</scope>
    <source>
        <strain evidence="10 11">M1R5S18</strain>
    </source>
</reference>
<feature type="transmembrane region" description="Helical" evidence="8">
    <location>
        <begin position="171"/>
        <end position="193"/>
    </location>
</feature>
<feature type="transmembrane region" description="Helical" evidence="8">
    <location>
        <begin position="283"/>
        <end position="302"/>
    </location>
</feature>
<dbReference type="PROSITE" id="PS51012">
    <property type="entry name" value="ABC_TM2"/>
    <property type="match status" value="1"/>
</dbReference>
<evidence type="ECO:0000313" key="10">
    <source>
        <dbReference type="EMBL" id="MDH5831906.1"/>
    </source>
</evidence>
<feature type="transmembrane region" description="Helical" evidence="8">
    <location>
        <begin position="252"/>
        <end position="271"/>
    </location>
</feature>
<proteinExistence type="inferred from homology"/>
<organism evidence="10 11">
    <name type="scientific">Luteimonas rhizosphaericola</name>
    <dbReference type="NCBI Taxonomy" id="3042024"/>
    <lineage>
        <taxon>Bacteria</taxon>
        <taxon>Pseudomonadati</taxon>
        <taxon>Pseudomonadota</taxon>
        <taxon>Gammaproteobacteria</taxon>
        <taxon>Lysobacterales</taxon>
        <taxon>Lysobacteraceae</taxon>
        <taxon>Luteimonas</taxon>
    </lineage>
</organism>
<feature type="transmembrane region" description="Helical" evidence="8">
    <location>
        <begin position="337"/>
        <end position="357"/>
    </location>
</feature>
<feature type="transmembrane region" description="Helical" evidence="8">
    <location>
        <begin position="219"/>
        <end position="240"/>
    </location>
</feature>
<dbReference type="PANTHER" id="PTHR30294">
    <property type="entry name" value="MEMBRANE COMPONENT OF ABC TRANSPORTER YHHJ-RELATED"/>
    <property type="match status" value="1"/>
</dbReference>
<dbReference type="InterPro" id="IPR000412">
    <property type="entry name" value="ABC_2_transport"/>
</dbReference>
<evidence type="ECO:0000313" key="11">
    <source>
        <dbReference type="Proteomes" id="UP001156831"/>
    </source>
</evidence>
<dbReference type="InterPro" id="IPR047817">
    <property type="entry name" value="ABC2_TM_bact-type"/>
</dbReference>
<keyword evidence="7 8" id="KW-0472">Membrane</keyword>
<evidence type="ECO:0000256" key="3">
    <source>
        <dbReference type="ARBA" id="ARBA00022448"/>
    </source>
</evidence>
<name>A0ABT6JPM1_9GAMM</name>
<keyword evidence="11" id="KW-1185">Reference proteome</keyword>
<dbReference type="PANTHER" id="PTHR30294:SF29">
    <property type="entry name" value="MULTIDRUG ABC TRANSPORTER PERMEASE YBHS-RELATED"/>
    <property type="match status" value="1"/>
</dbReference>
<evidence type="ECO:0000256" key="1">
    <source>
        <dbReference type="ARBA" id="ARBA00004651"/>
    </source>
</evidence>
<feature type="domain" description="ABC transmembrane type-2" evidence="9">
    <location>
        <begin position="126"/>
        <end position="362"/>
    </location>
</feature>
<sequence>MKSLRRLWSVVTKELRQIRRDRISLAMIVAIPVIDLLLFGYAINFNPRDLDAVVVDQANTAASRAAVMDMRATGVVEITGVAESPQEAMEALRRGAISVGIVLPPDFERRLADGRPAIQVMVDGTDTVVQAAATQLAQLPLDPDGRQAARAPSRIEVVSFYNPERRSAVSIVPGLIGIILTMTMTMFTAMAVVRERERGNMELLIATPLSRAELMIGKVLPYAVIGLVQTTLILALGIWMFDVPLRGSLVDVYVAALLLILANLAMGLLISTRARTQFQAIQITMFVFLPSILISGFMFPFAGMPQVVQWGAELLPMTHFLRLVRGVMLRGAALPELWPGVAALLAFTTVTMGAAILRFRKRLD</sequence>
<keyword evidence="3 8" id="KW-0813">Transport</keyword>